<sequence>MRDGGAFAIPIEHGRDTFMKTMTNLHPGRIARQVLGMTLAVQATRSLLDHNPQLKAAYYSDEAASIEPFSLHVALANAGINYFSDGVLSLQIAIETGRSTGIDFWMISFPPFLICLVDGPVAPIEATPIHQWLAHPVNTFFGRQDRNVAYPIANQAHPLVAKMYANGGPED</sequence>
<dbReference type="Proteomes" id="UP000180043">
    <property type="component" value="Unassembled WGS sequence"/>
</dbReference>
<reference evidence="1 2" key="1">
    <citation type="submission" date="2016-10" db="EMBL/GenBank/DDBJ databases">
        <title>Evaluation of Human, Veterinary and Environmental Mycobacterium chelonae Isolates by Core Genome Phylogenomic Analysis, Targeted Gene Comparison, and Anti-microbial Susceptibility Patterns: A Tale of Mistaken Identities.</title>
        <authorList>
            <person name="Fogelson S.B."/>
            <person name="Camus A.C."/>
            <person name="Lorenz W."/>
            <person name="Vasireddy R."/>
            <person name="Vasireddy S."/>
            <person name="Smith T."/>
            <person name="Brown-Elliott B.A."/>
            <person name="Wallace R.J.Jr."/>
            <person name="Hasan N.A."/>
            <person name="Reischl U."/>
            <person name="Sanchez S."/>
        </authorList>
    </citation>
    <scope>NUCLEOTIDE SEQUENCE [LARGE SCALE GENOMIC DNA]</scope>
    <source>
        <strain evidence="1 2">15515</strain>
    </source>
</reference>
<dbReference type="AlphaFoldDB" id="A0A1S1LFT6"/>
<protein>
    <submittedName>
        <fullName evidence="1">Uncharacterized protein</fullName>
    </submittedName>
</protein>
<name>A0A1S1LFT6_MYCCH</name>
<proteinExistence type="predicted"/>
<evidence type="ECO:0000313" key="1">
    <source>
        <dbReference type="EMBL" id="OHU46015.1"/>
    </source>
</evidence>
<gene>
    <name evidence="1" type="ORF">BKG82_28685</name>
</gene>
<dbReference type="EMBL" id="MLIQ01000052">
    <property type="protein sequence ID" value="OHU46015.1"/>
    <property type="molecule type" value="Genomic_DNA"/>
</dbReference>
<organism evidence="1 2">
    <name type="scientific">Mycobacteroides chelonae</name>
    <name type="common">Mycobacterium chelonae</name>
    <dbReference type="NCBI Taxonomy" id="1774"/>
    <lineage>
        <taxon>Bacteria</taxon>
        <taxon>Bacillati</taxon>
        <taxon>Actinomycetota</taxon>
        <taxon>Actinomycetes</taxon>
        <taxon>Mycobacteriales</taxon>
        <taxon>Mycobacteriaceae</taxon>
        <taxon>Mycobacteroides</taxon>
    </lineage>
</organism>
<comment type="caution">
    <text evidence="1">The sequence shown here is derived from an EMBL/GenBank/DDBJ whole genome shotgun (WGS) entry which is preliminary data.</text>
</comment>
<evidence type="ECO:0000313" key="2">
    <source>
        <dbReference type="Proteomes" id="UP000180043"/>
    </source>
</evidence>
<accession>A0A1S1LFT6</accession>